<gene>
    <name evidence="2" type="primary">LOC142164345</name>
</gene>
<evidence type="ECO:0000313" key="2">
    <source>
        <dbReference type="RefSeq" id="XP_075078426.1"/>
    </source>
</evidence>
<evidence type="ECO:0000313" key="1">
    <source>
        <dbReference type="Proteomes" id="UP000790787"/>
    </source>
</evidence>
<dbReference type="Proteomes" id="UP000790787">
    <property type="component" value="Chromosome 9"/>
</dbReference>
<sequence length="135" mass="15520">MRVVPIWVMFPGLPVQFWAEENLGRLESYTGKPLCTDKLTAHVDRVSYARVLIEVDITQPLPDVLPVIMAEGKIWEQNVEYEWKPTFCQNCNLFGHMTEKCPQKQAQQAMKETEQEKKEGEMGMENEGSRSKGES</sequence>
<name>A0AC58S0B4_TOBAC</name>
<reference evidence="1" key="1">
    <citation type="journal article" date="2014" name="Nat. Commun.">
        <title>The tobacco genome sequence and its comparison with those of tomato and potato.</title>
        <authorList>
            <person name="Sierro N."/>
            <person name="Battey J.N."/>
            <person name="Ouadi S."/>
            <person name="Bakaher N."/>
            <person name="Bovet L."/>
            <person name="Willig A."/>
            <person name="Goepfert S."/>
            <person name="Peitsch M.C."/>
            <person name="Ivanov N.V."/>
        </authorList>
    </citation>
    <scope>NUCLEOTIDE SEQUENCE [LARGE SCALE GENOMIC DNA]</scope>
</reference>
<keyword evidence="1" id="KW-1185">Reference proteome</keyword>
<organism evidence="1 2">
    <name type="scientific">Nicotiana tabacum</name>
    <name type="common">Common tobacco</name>
    <dbReference type="NCBI Taxonomy" id="4097"/>
    <lineage>
        <taxon>Eukaryota</taxon>
        <taxon>Viridiplantae</taxon>
        <taxon>Streptophyta</taxon>
        <taxon>Embryophyta</taxon>
        <taxon>Tracheophyta</taxon>
        <taxon>Spermatophyta</taxon>
        <taxon>Magnoliopsida</taxon>
        <taxon>eudicotyledons</taxon>
        <taxon>Gunneridae</taxon>
        <taxon>Pentapetalae</taxon>
        <taxon>asterids</taxon>
        <taxon>lamiids</taxon>
        <taxon>Solanales</taxon>
        <taxon>Solanaceae</taxon>
        <taxon>Nicotianoideae</taxon>
        <taxon>Nicotianeae</taxon>
        <taxon>Nicotiana</taxon>
    </lineage>
</organism>
<accession>A0AC58S0B4</accession>
<proteinExistence type="predicted"/>
<dbReference type="RefSeq" id="XP_075078426.1">
    <property type="nucleotide sequence ID" value="XM_075222325.1"/>
</dbReference>
<reference evidence="2" key="2">
    <citation type="submission" date="2025-08" db="UniProtKB">
        <authorList>
            <consortium name="RefSeq"/>
        </authorList>
    </citation>
    <scope>IDENTIFICATION</scope>
    <source>
        <tissue evidence="2">Leaf</tissue>
    </source>
</reference>
<protein>
    <submittedName>
        <fullName evidence="2">Uncharacterized protein LOC142164345</fullName>
    </submittedName>
</protein>